<accession>A0ABR8HV07</accession>
<dbReference type="PANTHER" id="PTHR33352">
    <property type="entry name" value="SLR1095 PROTEIN"/>
    <property type="match status" value="1"/>
</dbReference>
<dbReference type="PANTHER" id="PTHR33352:SF3">
    <property type="entry name" value="SLR1612 PROTEIN"/>
    <property type="match status" value="1"/>
</dbReference>
<keyword evidence="3" id="KW-0378">Hydrolase</keyword>
<dbReference type="SUPFAM" id="SSF58104">
    <property type="entry name" value="Methyl-accepting chemotaxis protein (MCP) signaling domain"/>
    <property type="match status" value="1"/>
</dbReference>
<gene>
    <name evidence="3" type="ORF">H6G48_17340</name>
</gene>
<organism evidence="3 4">
    <name type="scientific">Microcystis flos-aquae FACHB-1344</name>
    <dbReference type="NCBI Taxonomy" id="2692899"/>
    <lineage>
        <taxon>Bacteria</taxon>
        <taxon>Bacillati</taxon>
        <taxon>Cyanobacteriota</taxon>
        <taxon>Cyanophyceae</taxon>
        <taxon>Oscillatoriophycideae</taxon>
        <taxon>Chroococcales</taxon>
        <taxon>Microcystaceae</taxon>
        <taxon>Microcystis</taxon>
    </lineage>
</organism>
<keyword evidence="4" id="KW-1185">Reference proteome</keyword>
<dbReference type="CDD" id="cd06260">
    <property type="entry name" value="DUF820-like"/>
    <property type="match status" value="1"/>
</dbReference>
<dbReference type="GO" id="GO:0004519">
    <property type="term" value="F:endonuclease activity"/>
    <property type="evidence" value="ECO:0007669"/>
    <property type="project" value="UniProtKB-KW"/>
</dbReference>
<evidence type="ECO:0000313" key="4">
    <source>
        <dbReference type="Proteomes" id="UP000636187"/>
    </source>
</evidence>
<dbReference type="InterPro" id="IPR008538">
    <property type="entry name" value="Uma2"/>
</dbReference>
<evidence type="ECO:0000259" key="2">
    <source>
        <dbReference type="Pfam" id="PF05685"/>
    </source>
</evidence>
<dbReference type="EMBL" id="JACJSW010000180">
    <property type="protein sequence ID" value="MBD2623339.1"/>
    <property type="molecule type" value="Genomic_DNA"/>
</dbReference>
<feature type="compositionally biased region" description="Basic and acidic residues" evidence="1">
    <location>
        <begin position="259"/>
        <end position="289"/>
    </location>
</feature>
<dbReference type="Pfam" id="PF05685">
    <property type="entry name" value="Uma2"/>
    <property type="match status" value="1"/>
</dbReference>
<proteinExistence type="predicted"/>
<dbReference type="InterPro" id="IPR011335">
    <property type="entry name" value="Restrct_endonuc-II-like"/>
</dbReference>
<protein>
    <submittedName>
        <fullName evidence="3">Uma2 family endonuclease</fullName>
    </submittedName>
</protein>
<name>A0ABR8HV07_9CHRO</name>
<keyword evidence="3" id="KW-0540">Nuclease</keyword>
<dbReference type="Proteomes" id="UP000636187">
    <property type="component" value="Unassembled WGS sequence"/>
</dbReference>
<comment type="caution">
    <text evidence="3">The sequence shown here is derived from an EMBL/GenBank/DDBJ whole genome shotgun (WGS) entry which is preliminary data.</text>
</comment>
<reference evidence="3 4" key="1">
    <citation type="journal article" date="2020" name="ISME J.">
        <title>Comparative genomics reveals insights into cyanobacterial evolution and habitat adaptation.</title>
        <authorList>
            <person name="Chen M.Y."/>
            <person name="Teng W.K."/>
            <person name="Zhao L."/>
            <person name="Hu C.X."/>
            <person name="Zhou Y.K."/>
            <person name="Han B.P."/>
            <person name="Song L.R."/>
            <person name="Shu W.S."/>
        </authorList>
    </citation>
    <scope>NUCLEOTIDE SEQUENCE [LARGE SCALE GENOMIC DNA]</scope>
    <source>
        <strain evidence="3 4">FACHB-1344</strain>
    </source>
</reference>
<sequence>MYQRTPSLPPKEMLPTMYDLPSENLEEPGLPDEFHLFQPELLRQTFRPSNYPAEQIFIASDLNLYYDPYHPQWYKRPDWFAALGVSRLYQGEELRLSYVIWQEEIVPFIAIELLSPGTEAEDLGRTVRGINQPPTKWEVYERILGILYYVVFDRYSNQLQAFTLKSGKYQPLRLENQQLWLEEVELGLGLWAGNCQGIERLWLRWYGRDGNWILTPTEQETQRAEQQTQRAQQEAQRAEQQTQRAQQEAQRAEQQTQRAEQEAQRAEQEAQRAEQEAQRAEQEAQRAERERQRVLELEALLARYQEQFGQLN</sequence>
<feature type="compositionally biased region" description="Low complexity" evidence="1">
    <location>
        <begin position="224"/>
        <end position="258"/>
    </location>
</feature>
<keyword evidence="3" id="KW-0255">Endonuclease</keyword>
<evidence type="ECO:0000256" key="1">
    <source>
        <dbReference type="SAM" id="MobiDB-lite"/>
    </source>
</evidence>
<dbReference type="SUPFAM" id="SSF52980">
    <property type="entry name" value="Restriction endonuclease-like"/>
    <property type="match status" value="1"/>
</dbReference>
<evidence type="ECO:0000313" key="3">
    <source>
        <dbReference type="EMBL" id="MBD2623339.1"/>
    </source>
</evidence>
<dbReference type="RefSeq" id="WP_190722657.1">
    <property type="nucleotide sequence ID" value="NZ_JACJSW010000180.1"/>
</dbReference>
<feature type="domain" description="Putative restriction endonuclease" evidence="2">
    <location>
        <begin position="17"/>
        <end position="190"/>
    </location>
</feature>
<feature type="region of interest" description="Disordered" evidence="1">
    <location>
        <begin position="219"/>
        <end position="289"/>
    </location>
</feature>